<accession>A0AA97NNZ8</accession>
<evidence type="ECO:0000256" key="4">
    <source>
        <dbReference type="ARBA" id="ARBA00023136"/>
    </source>
</evidence>
<evidence type="ECO:0000256" key="3">
    <source>
        <dbReference type="ARBA" id="ARBA00022989"/>
    </source>
</evidence>
<proteinExistence type="inferred from homology"/>
<feature type="compositionally biased region" description="Basic and acidic residues" evidence="6">
    <location>
        <begin position="608"/>
        <end position="626"/>
    </location>
</feature>
<gene>
    <name evidence="8" type="ORF">OOU_Y34scaffold00913g4</name>
</gene>
<dbReference type="InterPro" id="IPR052337">
    <property type="entry name" value="SAT4-like"/>
</dbReference>
<feature type="compositionally biased region" description="Basic and acidic residues" evidence="6">
    <location>
        <begin position="823"/>
        <end position="848"/>
    </location>
</feature>
<organism evidence="8">
    <name type="scientific">Pyricularia oryzae (strain Y34)</name>
    <name type="common">Rice blast fungus</name>
    <name type="synonym">Magnaporthe oryzae</name>
    <dbReference type="NCBI Taxonomy" id="1143189"/>
    <lineage>
        <taxon>Eukaryota</taxon>
        <taxon>Fungi</taxon>
        <taxon>Dikarya</taxon>
        <taxon>Ascomycota</taxon>
        <taxon>Pezizomycotina</taxon>
        <taxon>Sordariomycetes</taxon>
        <taxon>Sordariomycetidae</taxon>
        <taxon>Magnaporthales</taxon>
        <taxon>Pyriculariaceae</taxon>
        <taxon>Pyricularia</taxon>
    </lineage>
</organism>
<keyword evidence="3" id="KW-1133">Transmembrane helix</keyword>
<feature type="region of interest" description="Disordered" evidence="6">
    <location>
        <begin position="820"/>
        <end position="896"/>
    </location>
</feature>
<protein>
    <recommendedName>
        <fullName evidence="7">Rhodopsin domain-containing protein</fullName>
    </recommendedName>
</protein>
<feature type="compositionally biased region" description="Polar residues" evidence="6">
    <location>
        <begin position="115"/>
        <end position="126"/>
    </location>
</feature>
<evidence type="ECO:0000256" key="2">
    <source>
        <dbReference type="ARBA" id="ARBA00022692"/>
    </source>
</evidence>
<keyword evidence="4" id="KW-0472">Membrane</keyword>
<feature type="domain" description="Rhodopsin" evidence="7">
    <location>
        <begin position="333"/>
        <end position="566"/>
    </location>
</feature>
<feature type="region of interest" description="Disordered" evidence="6">
    <location>
        <begin position="80"/>
        <end position="99"/>
    </location>
</feature>
<feature type="region of interest" description="Disordered" evidence="6">
    <location>
        <begin position="112"/>
        <end position="141"/>
    </location>
</feature>
<feature type="region of interest" description="Disordered" evidence="6">
    <location>
        <begin position="607"/>
        <end position="667"/>
    </location>
</feature>
<evidence type="ECO:0000256" key="6">
    <source>
        <dbReference type="SAM" id="MobiDB-lite"/>
    </source>
</evidence>
<dbReference type="InterPro" id="IPR049326">
    <property type="entry name" value="Rhodopsin_dom_fungi"/>
</dbReference>
<reference evidence="8" key="1">
    <citation type="journal article" date="2012" name="PLoS Genet.">
        <title>Comparative analysis of the genomes of two field isolates of the rice blast fungus Magnaporthe oryzae.</title>
        <authorList>
            <person name="Xue M."/>
            <person name="Yang J."/>
            <person name="Li Z."/>
            <person name="Hu S."/>
            <person name="Yao N."/>
            <person name="Dean R.A."/>
            <person name="Zhao W."/>
            <person name="Shen M."/>
            <person name="Zhang H."/>
            <person name="Li C."/>
            <person name="Liu L."/>
            <person name="Cao L."/>
            <person name="Xu X."/>
            <person name="Xing Y."/>
            <person name="Hsiang T."/>
            <person name="Zhang Z."/>
            <person name="Xu J.R."/>
            <person name="Peng Y.L."/>
        </authorList>
    </citation>
    <scope>NUCLEOTIDE SEQUENCE</scope>
    <source>
        <strain evidence="8">Y34</strain>
    </source>
</reference>
<name>A0AA97NNZ8_PYRO3</name>
<comment type="similarity">
    <text evidence="5">Belongs to the SAT4 family.</text>
</comment>
<dbReference type="Proteomes" id="UP000011086">
    <property type="component" value="Unassembled WGS sequence"/>
</dbReference>
<feature type="region of interest" description="Disordered" evidence="6">
    <location>
        <begin position="739"/>
        <end position="774"/>
    </location>
</feature>
<dbReference type="Pfam" id="PF20684">
    <property type="entry name" value="Fung_rhodopsin"/>
    <property type="match status" value="1"/>
</dbReference>
<evidence type="ECO:0000259" key="7">
    <source>
        <dbReference type="Pfam" id="PF20684"/>
    </source>
</evidence>
<feature type="compositionally biased region" description="Polar residues" evidence="6">
    <location>
        <begin position="749"/>
        <end position="758"/>
    </location>
</feature>
<keyword evidence="2" id="KW-0812">Transmembrane</keyword>
<sequence>MVQAAQVIALFRLCCLEICTGYITTALLKDKDFSQDSAFASTTCRKGGLGKRIPWAKRGSKHLKVPSVSLQVGETTCTRLAQRSQSQERKKTESMSAPVAAGDNSVCTLEDAMRSSGTRTPAQDSHQPVLHPRVPPLGGSKLGSRNIAPLRAPDCTESSEYNIACVKPKEVIEWSSHCITARGRTKRRILAVCHAVWPPKLWFVVTTSWDKDLQEQSVARKSHEDNRESYANHDKAIFFPGDPGQWCQGFSEDVMGLETRRSLGCGPWNIPMELGIGTASEDGKPTGTLQMFWNHATVRCELGKLTPSAPLLVTGKKQEAKKTYKCNHVESQIVFTVMCAAGVTATAYGFGKRSVLVTASELPMMRLYSGMVASVAWSLSITSAKASFAVMFLRILQPTGGSWVRPLNISILVFLACQATEEILVVLLQCKPFAKAFDDTIDGNCYSLETMWLCDFAFNFAVDLVLFIQPIPTIWSLQIASTASKIGITTMLSMGLMQLSVSSPSRASLRSYVYEKTQPTKKPEFATYPDNAKTTDETALAVILCQLEIACIIICSCVPALNQFIRGMGCLGRIVNSTANNNSYSLPQFYARSGQWRRRRSDTVNDVVYRDSAESRGMEAADEEQHRRRRPRRPWRRAQERQQQQQQQHEEENDQPQTQGERRERKQWGLRSCWKIISTSTRTMSSAPTGGGGTTLVTLTPESAMEELGLELNPLRDDHLAEETARRFVTREGVEMWHQPGSIERRASHSSTTSQEAANQAVAGGLGGAASEDSDPTLATVGGLTVNIPTWLDHVSDGEMEICLHKTNPEKFRDEGVAASNAGEKRGLDSPDSADQREHVDDDDKGNEADDDWVSAAEHRSDSGSRDSGSEGRQTPSPGLGAGVLGTNMTSHEKGG</sequence>
<feature type="compositionally biased region" description="Basic and acidic residues" evidence="6">
    <location>
        <begin position="857"/>
        <end position="870"/>
    </location>
</feature>
<dbReference type="PANTHER" id="PTHR33048">
    <property type="entry name" value="PTH11-LIKE INTEGRAL MEMBRANE PROTEIN (AFU_ORTHOLOGUE AFUA_5G11245)"/>
    <property type="match status" value="1"/>
</dbReference>
<evidence type="ECO:0000313" key="8">
    <source>
        <dbReference type="EMBL" id="ELQ33657.1"/>
    </source>
</evidence>
<evidence type="ECO:0000256" key="1">
    <source>
        <dbReference type="ARBA" id="ARBA00004141"/>
    </source>
</evidence>
<dbReference type="AlphaFoldDB" id="A0AA97NNZ8"/>
<dbReference type="GO" id="GO:0016020">
    <property type="term" value="C:membrane"/>
    <property type="evidence" value="ECO:0007669"/>
    <property type="project" value="UniProtKB-SubCell"/>
</dbReference>
<feature type="compositionally biased region" description="Basic residues" evidence="6">
    <location>
        <begin position="627"/>
        <end position="636"/>
    </location>
</feature>
<dbReference type="PANTHER" id="PTHR33048:SF123">
    <property type="entry name" value="INTEGRAL MEMBRANE PROTEIN"/>
    <property type="match status" value="1"/>
</dbReference>
<evidence type="ECO:0000256" key="5">
    <source>
        <dbReference type="ARBA" id="ARBA00038359"/>
    </source>
</evidence>
<dbReference type="EMBL" id="JH792930">
    <property type="protein sequence ID" value="ELQ33657.1"/>
    <property type="molecule type" value="Genomic_DNA"/>
</dbReference>
<comment type="subcellular location">
    <subcellularLocation>
        <location evidence="1">Membrane</location>
        <topology evidence="1">Multi-pass membrane protein</topology>
    </subcellularLocation>
</comment>